<evidence type="ECO:0000259" key="5">
    <source>
        <dbReference type="PROSITE" id="PS50166"/>
    </source>
</evidence>
<dbReference type="InterPro" id="IPR058669">
    <property type="entry name" value="TPR_IPO7/11-like"/>
</dbReference>
<dbReference type="GO" id="GO:0005635">
    <property type="term" value="C:nuclear envelope"/>
    <property type="evidence" value="ECO:0007669"/>
    <property type="project" value="TreeGrafter"/>
</dbReference>
<comment type="subcellular location">
    <subcellularLocation>
        <location evidence="1">Nucleus</location>
    </subcellularLocation>
</comment>
<keyword evidence="3" id="KW-0813">Transport</keyword>
<dbReference type="GO" id="GO:0005829">
    <property type="term" value="C:cytosol"/>
    <property type="evidence" value="ECO:0007669"/>
    <property type="project" value="TreeGrafter"/>
</dbReference>
<dbReference type="FunFam" id="1.25.10.10:FF:000362">
    <property type="entry name" value="Importin 11, putative"/>
    <property type="match status" value="1"/>
</dbReference>
<dbReference type="InterPro" id="IPR016024">
    <property type="entry name" value="ARM-type_fold"/>
</dbReference>
<evidence type="ECO:0000256" key="1">
    <source>
        <dbReference type="ARBA" id="ARBA00004123"/>
    </source>
</evidence>
<comment type="similarity">
    <text evidence="2">Belongs to the importin beta family.</text>
</comment>
<evidence type="ECO:0000313" key="6">
    <source>
        <dbReference type="EMBL" id="CAG8974354.1"/>
    </source>
</evidence>
<keyword evidence="4" id="KW-0539">Nucleus</keyword>
<name>A0A9N9Q410_9HELO</name>
<protein>
    <recommendedName>
        <fullName evidence="5">Importin N-terminal domain-containing protein</fullName>
    </recommendedName>
</protein>
<dbReference type="OrthoDB" id="361693at2759"/>
<dbReference type="PANTHER" id="PTHR10997:SF7">
    <property type="entry name" value="IMPORTIN-11"/>
    <property type="match status" value="1"/>
</dbReference>
<dbReference type="PROSITE" id="PS50166">
    <property type="entry name" value="IMPORTIN_B_NT"/>
    <property type="match status" value="1"/>
</dbReference>
<sequence length="1066" mass="119827">MPPKFVLSLDPTSKTVGMAFAIEAPGEAVPLSPQQVYLALQSAGSSQQLHIQSGTQQLQAWETQRGYYTLLQALYLDRSLPSEVRYLAIIQLKNGIDKYWRKTAPNAITKEEKEELRKHLIEGGIDESNTNLALQNALVVAKVVRIDYPLDWPNVLPNLIKVLREAHQTNQLHLRRGMLILLQVVKELSTARLRTSQTSLQSITPEIVFLLNEIYTQKVAIWTGFLNGNGEDEGGALEAMENSLYSIKVLRRLLIVGYEFPNHSKDVQSFWALSQHQFGQFLDMVSRDPPFLVSPAKELVEKHLVQFSKLHVQMSNTHPAAFALLPNSLDLVRAYWGLVGKFGESYGSATQDFSAKAINPDENMKNQRPVMEKLCLKGLTMLRACLKMVFSPAQSFKYRKPEDKAEQQEGVALIKTQLLTDELVSQMANVIVTNFFIFRQVDFEAWEGDEDEWEIREEGGGDTWEFEVRPCSEKLFMDLVINYKHLLVDPLLSFFQSVAGTDQASVVTKDAVYTAMGLSAPVVFQSFDFDGFLTSTLVNDIQQVGPGYKVLRRRIAILIGQWVTIKISETNRPLIYQIFQHLLKKEDETNDYVVRVTAARQFKAVVDDFTFAADRFLPYAPDFLERMMALTQEVENTETKMAILETIRVIAVRLESKIAPFADQIVSILPGLWEASGDEHLLKQAILTLMSTLVTSMREQAQRYHALILPLIQRAVEPGSEMQIYLLEEALDLWVTILAQTPTPASPDILSLAECAFPLLGLGSDNLRIVLNIIESYILLAPEAMLSDTVRLRIVSYMVNLLGVKKRDLAGLVTSVVENLIRAAEALGGADGVTLVAKDLHESGYTTKILEGLRDAWEAHQTFGPERKYPKLDDVVETDYFTILARLALASPPVLVTIMSSAGNANEVWSWLSSEWFRHFDSMANIDRQKLSCLALTRLLELPPPMTPVILERLQDYFAMWTSVVSEILAGRDDAGDNLVWGPSEGNEYEGPEDVRKRLHAANDPVHTVHTFDFVKERLGQVVNACGGEKAFQDGFACNVDKDVLEGFQKLGTQTHVDPSVFWDRN</sequence>
<organism evidence="6 7">
    <name type="scientific">Hymenoscyphus albidus</name>
    <dbReference type="NCBI Taxonomy" id="595503"/>
    <lineage>
        <taxon>Eukaryota</taxon>
        <taxon>Fungi</taxon>
        <taxon>Dikarya</taxon>
        <taxon>Ascomycota</taxon>
        <taxon>Pezizomycotina</taxon>
        <taxon>Leotiomycetes</taxon>
        <taxon>Helotiales</taxon>
        <taxon>Helotiaceae</taxon>
        <taxon>Hymenoscyphus</taxon>
    </lineage>
</organism>
<dbReference type="SUPFAM" id="SSF48371">
    <property type="entry name" value="ARM repeat"/>
    <property type="match status" value="1"/>
</dbReference>
<dbReference type="Proteomes" id="UP000701801">
    <property type="component" value="Unassembled WGS sequence"/>
</dbReference>
<accession>A0A9N9Q410</accession>
<feature type="domain" description="Importin N-terminal" evidence="5">
    <location>
        <begin position="54"/>
        <end position="126"/>
    </location>
</feature>
<evidence type="ECO:0000256" key="4">
    <source>
        <dbReference type="ARBA" id="ARBA00023242"/>
    </source>
</evidence>
<dbReference type="InterPro" id="IPR001494">
    <property type="entry name" value="Importin-beta_N"/>
</dbReference>
<dbReference type="InterPro" id="IPR011989">
    <property type="entry name" value="ARM-like"/>
</dbReference>
<evidence type="ECO:0000256" key="2">
    <source>
        <dbReference type="ARBA" id="ARBA00007991"/>
    </source>
</evidence>
<dbReference type="Gene3D" id="1.25.10.10">
    <property type="entry name" value="Leucine-rich Repeat Variant"/>
    <property type="match status" value="1"/>
</dbReference>
<dbReference type="Pfam" id="PF03810">
    <property type="entry name" value="IBN_N"/>
    <property type="match status" value="1"/>
</dbReference>
<dbReference type="GO" id="GO:0006606">
    <property type="term" value="P:protein import into nucleus"/>
    <property type="evidence" value="ECO:0007669"/>
    <property type="project" value="TreeGrafter"/>
</dbReference>
<dbReference type="GO" id="GO:0031267">
    <property type="term" value="F:small GTPase binding"/>
    <property type="evidence" value="ECO:0007669"/>
    <property type="project" value="InterPro"/>
</dbReference>
<evidence type="ECO:0000256" key="3">
    <source>
        <dbReference type="ARBA" id="ARBA00022448"/>
    </source>
</evidence>
<proteinExistence type="inferred from homology"/>
<evidence type="ECO:0000313" key="7">
    <source>
        <dbReference type="Proteomes" id="UP000701801"/>
    </source>
</evidence>
<dbReference type="PANTHER" id="PTHR10997">
    <property type="entry name" value="IMPORTIN-7, 8, 11"/>
    <property type="match status" value="1"/>
</dbReference>
<comment type="caution">
    <text evidence="6">The sequence shown here is derived from an EMBL/GenBank/DDBJ whole genome shotgun (WGS) entry which is preliminary data.</text>
</comment>
<dbReference type="SMART" id="SM00913">
    <property type="entry name" value="IBN_N"/>
    <property type="match status" value="1"/>
</dbReference>
<dbReference type="AlphaFoldDB" id="A0A9N9Q410"/>
<reference evidence="6" key="1">
    <citation type="submission" date="2021-07" db="EMBL/GenBank/DDBJ databases">
        <authorList>
            <person name="Durling M."/>
        </authorList>
    </citation>
    <scope>NUCLEOTIDE SEQUENCE</scope>
</reference>
<gene>
    <name evidence="6" type="ORF">HYALB_00006204</name>
</gene>
<dbReference type="Pfam" id="PF25758">
    <property type="entry name" value="TPR_IPO11"/>
    <property type="match status" value="1"/>
</dbReference>
<keyword evidence="7" id="KW-1185">Reference proteome</keyword>
<dbReference type="EMBL" id="CAJVRM010000100">
    <property type="protein sequence ID" value="CAG8974354.1"/>
    <property type="molecule type" value="Genomic_DNA"/>
</dbReference>